<keyword evidence="2" id="KW-0560">Oxidoreductase</keyword>
<dbReference type="PANTHER" id="PTHR42760:SF37">
    <property type="entry name" value="CLAVALDEHYDE DEHYDROGENASE"/>
    <property type="match status" value="1"/>
</dbReference>
<sequence length="302" mass="30634">MSDLSTTTRRAPAAGTLVLVTGGTRGIGRILASAFAGAGYAVALTGRDAARAEQAATEIAAELATGVAGEADARTGETVAQVPAGSAARVRGLALDVADAAAVQALPETLAGIEEGTGTRLGVVVNNAGLVGRTEGPPWEADYDDIEAVIRTNVLGPFFVAKALAPVLMAHSAADGTARTLIDLNSGSGAKGTPAYAAYSASKAALFRLADAVDHYGRAHGLRIFEMSPGVIRSDMTAGMPMHAHRGEGDWTDPADLTGLALALASGRLDDYTGRYVRAGADDLAALESARPAEGERRLGLG</sequence>
<comment type="caution">
    <text evidence="3">The sequence shown here is derived from an EMBL/GenBank/DDBJ whole genome shotgun (WGS) entry which is preliminary data.</text>
</comment>
<dbReference type="PANTHER" id="PTHR42760">
    <property type="entry name" value="SHORT-CHAIN DEHYDROGENASES/REDUCTASES FAMILY MEMBER"/>
    <property type="match status" value="1"/>
</dbReference>
<keyword evidence="4" id="KW-1185">Reference proteome</keyword>
<comment type="similarity">
    <text evidence="1">Belongs to the short-chain dehydrogenases/reductases (SDR) family.</text>
</comment>
<dbReference type="CDD" id="cd05233">
    <property type="entry name" value="SDR_c"/>
    <property type="match status" value="1"/>
</dbReference>
<dbReference type="EMBL" id="BMFY01000015">
    <property type="protein sequence ID" value="GGA24854.1"/>
    <property type="molecule type" value="Genomic_DNA"/>
</dbReference>
<dbReference type="InterPro" id="IPR002347">
    <property type="entry name" value="SDR_fam"/>
</dbReference>
<evidence type="ECO:0000313" key="3">
    <source>
        <dbReference type="EMBL" id="GGA24854.1"/>
    </source>
</evidence>
<evidence type="ECO:0000313" key="4">
    <source>
        <dbReference type="Proteomes" id="UP000616114"/>
    </source>
</evidence>
<proteinExistence type="inferred from homology"/>
<evidence type="ECO:0000256" key="2">
    <source>
        <dbReference type="ARBA" id="ARBA00023002"/>
    </source>
</evidence>
<accession>A0A8J2U0I9</accession>
<name>A0A8J2U0I9_9MICO</name>
<dbReference type="InterPro" id="IPR036291">
    <property type="entry name" value="NAD(P)-bd_dom_sf"/>
</dbReference>
<organism evidence="3 4">
    <name type="scientific">Sediminivirga luteola</name>
    <dbReference type="NCBI Taxonomy" id="1774748"/>
    <lineage>
        <taxon>Bacteria</taxon>
        <taxon>Bacillati</taxon>
        <taxon>Actinomycetota</taxon>
        <taxon>Actinomycetes</taxon>
        <taxon>Micrococcales</taxon>
        <taxon>Brevibacteriaceae</taxon>
        <taxon>Sediminivirga</taxon>
    </lineage>
</organism>
<dbReference type="Gene3D" id="3.40.50.720">
    <property type="entry name" value="NAD(P)-binding Rossmann-like Domain"/>
    <property type="match status" value="1"/>
</dbReference>
<dbReference type="RefSeq" id="WP_188551690.1">
    <property type="nucleotide sequence ID" value="NZ_BMFY01000015.1"/>
</dbReference>
<dbReference type="SUPFAM" id="SSF51735">
    <property type="entry name" value="NAD(P)-binding Rossmann-fold domains"/>
    <property type="match status" value="1"/>
</dbReference>
<dbReference type="PRINTS" id="PR00081">
    <property type="entry name" value="GDHRDH"/>
</dbReference>
<protein>
    <submittedName>
        <fullName evidence="3">3-ketoacyl-ACP reductase</fullName>
    </submittedName>
</protein>
<dbReference type="GO" id="GO:0016616">
    <property type="term" value="F:oxidoreductase activity, acting on the CH-OH group of donors, NAD or NADP as acceptor"/>
    <property type="evidence" value="ECO:0007669"/>
    <property type="project" value="TreeGrafter"/>
</dbReference>
<dbReference type="Pfam" id="PF00106">
    <property type="entry name" value="adh_short"/>
    <property type="match status" value="1"/>
</dbReference>
<dbReference type="AlphaFoldDB" id="A0A8J2U0I9"/>
<evidence type="ECO:0000256" key="1">
    <source>
        <dbReference type="ARBA" id="ARBA00006484"/>
    </source>
</evidence>
<dbReference type="Proteomes" id="UP000616114">
    <property type="component" value="Unassembled WGS sequence"/>
</dbReference>
<reference evidence="3" key="1">
    <citation type="journal article" date="2014" name="Int. J. Syst. Evol. Microbiol.">
        <title>Complete genome sequence of Corynebacterium casei LMG S-19264T (=DSM 44701T), isolated from a smear-ripened cheese.</title>
        <authorList>
            <consortium name="US DOE Joint Genome Institute (JGI-PGF)"/>
            <person name="Walter F."/>
            <person name="Albersmeier A."/>
            <person name="Kalinowski J."/>
            <person name="Ruckert C."/>
        </authorList>
    </citation>
    <scope>NUCLEOTIDE SEQUENCE</scope>
    <source>
        <strain evidence="3">CGMCC 1.12785</strain>
    </source>
</reference>
<reference evidence="3" key="2">
    <citation type="submission" date="2020-09" db="EMBL/GenBank/DDBJ databases">
        <authorList>
            <person name="Sun Q."/>
            <person name="Zhou Y."/>
        </authorList>
    </citation>
    <scope>NUCLEOTIDE SEQUENCE</scope>
    <source>
        <strain evidence="3">CGMCC 1.12785</strain>
    </source>
</reference>
<gene>
    <name evidence="3" type="ORF">GCM10011333_29860</name>
</gene>